<proteinExistence type="predicted"/>
<dbReference type="AlphaFoldDB" id="W6QG83"/>
<dbReference type="Proteomes" id="UP000030686">
    <property type="component" value="Unassembled WGS sequence"/>
</dbReference>
<accession>W6QG83</accession>
<evidence type="ECO:0000313" key="2">
    <source>
        <dbReference type="Proteomes" id="UP000030686"/>
    </source>
</evidence>
<protein>
    <submittedName>
        <fullName evidence="1">Genomic scaffold, ProqFM164S04</fullName>
    </submittedName>
</protein>
<name>W6QG83_PENRF</name>
<gene>
    <name evidence="1" type="ORF">PROQFM164_S04g000301</name>
</gene>
<keyword evidence="2" id="KW-1185">Reference proteome</keyword>
<dbReference type="EMBL" id="HG792018">
    <property type="protein sequence ID" value="CDM35420.1"/>
    <property type="molecule type" value="Genomic_DNA"/>
</dbReference>
<evidence type="ECO:0000313" key="1">
    <source>
        <dbReference type="EMBL" id="CDM35420.1"/>
    </source>
</evidence>
<sequence length="56" mass="6291">MDHDRIISHPQVTRFVVKSMHRTGLLRQSQYVGFVEADDDEATGLAAMDLGLKNGY</sequence>
<organism evidence="1 2">
    <name type="scientific">Penicillium roqueforti (strain FM164)</name>
    <dbReference type="NCBI Taxonomy" id="1365484"/>
    <lineage>
        <taxon>Eukaryota</taxon>
        <taxon>Fungi</taxon>
        <taxon>Dikarya</taxon>
        <taxon>Ascomycota</taxon>
        <taxon>Pezizomycotina</taxon>
        <taxon>Eurotiomycetes</taxon>
        <taxon>Eurotiomycetidae</taxon>
        <taxon>Eurotiales</taxon>
        <taxon>Aspergillaceae</taxon>
        <taxon>Penicillium</taxon>
    </lineage>
</organism>
<reference evidence="1" key="1">
    <citation type="journal article" date="2014" name="Nat. Commun.">
        <title>Multiple recent horizontal transfers of a large genomic region in cheese making fungi.</title>
        <authorList>
            <person name="Cheeseman K."/>
            <person name="Ropars J."/>
            <person name="Renault P."/>
            <person name="Dupont J."/>
            <person name="Gouzy J."/>
            <person name="Branca A."/>
            <person name="Abraham A.L."/>
            <person name="Ceppi M."/>
            <person name="Conseiller E."/>
            <person name="Debuchy R."/>
            <person name="Malagnac F."/>
            <person name="Goarin A."/>
            <person name="Silar P."/>
            <person name="Lacoste S."/>
            <person name="Sallet E."/>
            <person name="Bensimon A."/>
            <person name="Giraud T."/>
            <person name="Brygoo Y."/>
        </authorList>
    </citation>
    <scope>NUCLEOTIDE SEQUENCE [LARGE SCALE GENOMIC DNA]</scope>
    <source>
        <strain evidence="1">FM164</strain>
    </source>
</reference>